<dbReference type="Pfam" id="PF05975">
    <property type="entry name" value="EcsB"/>
    <property type="match status" value="2"/>
</dbReference>
<accession>A0A0R2FYN5</accession>
<dbReference type="EMBL" id="JQAX01000001">
    <property type="protein sequence ID" value="KRN33561.1"/>
    <property type="molecule type" value="Genomic_DNA"/>
</dbReference>
<dbReference type="GO" id="GO:0016020">
    <property type="term" value="C:membrane"/>
    <property type="evidence" value="ECO:0007669"/>
    <property type="project" value="InterPro"/>
</dbReference>
<name>A0A0R2FYN5_9LACO</name>
<keyword evidence="1" id="KW-1133">Transmembrane helix</keyword>
<evidence type="ECO:0000313" key="2">
    <source>
        <dbReference type="EMBL" id="KRN33561.1"/>
    </source>
</evidence>
<feature type="transmembrane region" description="Helical" evidence="1">
    <location>
        <begin position="335"/>
        <end position="354"/>
    </location>
</feature>
<organism evidence="2 3">
    <name type="scientific">Weissella halotolerans DSM 20190</name>
    <dbReference type="NCBI Taxonomy" id="1123500"/>
    <lineage>
        <taxon>Bacteria</taxon>
        <taxon>Bacillati</taxon>
        <taxon>Bacillota</taxon>
        <taxon>Bacilli</taxon>
        <taxon>Lactobacillales</taxon>
        <taxon>Lactobacillaceae</taxon>
        <taxon>Weissella</taxon>
    </lineage>
</organism>
<sequence length="372" mass="43121">MKGSKLFKQRWQRQWQTYAKYLPYVFNDHAILAFVILFGAALLAYRQFLLTLTVTPLTLLLLWLGMGLTLTIFNRPATFILEADTIFFLGDQTSLVGLYHYATLYSMIINGFIELVLLLALLPLMIVLLTTKVWLLVLLICLMVTCKVMCTGWLAYRWAHFSNDYGAVSNKLVNWRQLAQAETNRQARILAFFNLFIDVPGQTAKLSRRRWATPLIRHWPGQQTARLTYLYVLTFFRQDQYFMTWMRLTLFGLAVVVLSQGWLRVCLLALLVYLLMLQLIPLVTSHRQIVFDHLMPLSLADRKAAFVWVISPLLVVTQVLWLGLALVLAPKGQELLQMGLPLVLMTLVLVFWYSGKEIETLFKRRAYRAFKK</sequence>
<protein>
    <submittedName>
        <fullName evidence="2">ABC transporter EcsB</fullName>
    </submittedName>
</protein>
<dbReference type="InParanoid" id="A0A0R2FYN5"/>
<dbReference type="AlphaFoldDB" id="A0A0R2FYN5"/>
<dbReference type="PATRIC" id="fig|1123500.6.peg.368"/>
<dbReference type="Proteomes" id="UP000051296">
    <property type="component" value="Unassembled WGS sequence"/>
</dbReference>
<keyword evidence="1" id="KW-0812">Transmembrane</keyword>
<evidence type="ECO:0000256" key="1">
    <source>
        <dbReference type="SAM" id="Phobius"/>
    </source>
</evidence>
<dbReference type="STRING" id="1123500.GCA_000420365_00137"/>
<dbReference type="InterPro" id="IPR010288">
    <property type="entry name" value="EcsB_ABC"/>
</dbReference>
<gene>
    <name evidence="2" type="ORF">IV68_GL000367</name>
</gene>
<feature type="transmembrane region" description="Helical" evidence="1">
    <location>
        <begin position="48"/>
        <end position="73"/>
    </location>
</feature>
<keyword evidence="3" id="KW-1185">Reference proteome</keyword>
<comment type="caution">
    <text evidence="2">The sequence shown here is derived from an EMBL/GenBank/DDBJ whole genome shotgun (WGS) entry which is preliminary data.</text>
</comment>
<dbReference type="OrthoDB" id="2447941at2"/>
<dbReference type="RefSeq" id="WP_022790939.1">
    <property type="nucleotide sequence ID" value="NZ_ATUU01000001.1"/>
</dbReference>
<evidence type="ECO:0000313" key="3">
    <source>
        <dbReference type="Proteomes" id="UP000051296"/>
    </source>
</evidence>
<feature type="transmembrane region" description="Helical" evidence="1">
    <location>
        <begin position="240"/>
        <end position="258"/>
    </location>
</feature>
<dbReference type="PIRSF" id="PIRSF037259">
    <property type="entry name" value="EcsB_ABC"/>
    <property type="match status" value="1"/>
</dbReference>
<feature type="transmembrane region" description="Helical" evidence="1">
    <location>
        <begin position="136"/>
        <end position="156"/>
    </location>
</feature>
<feature type="transmembrane region" description="Helical" evidence="1">
    <location>
        <begin position="21"/>
        <end position="42"/>
    </location>
</feature>
<dbReference type="FunCoup" id="A0A0R2FYN5">
    <property type="interactions" value="16"/>
</dbReference>
<feature type="transmembrane region" description="Helical" evidence="1">
    <location>
        <begin position="108"/>
        <end position="129"/>
    </location>
</feature>
<proteinExistence type="predicted"/>
<dbReference type="eggNOG" id="COG4473">
    <property type="taxonomic scope" value="Bacteria"/>
</dbReference>
<reference evidence="2 3" key="1">
    <citation type="journal article" date="2015" name="Genome Announc.">
        <title>Expanding the biotechnology potential of lactobacilli through comparative genomics of 213 strains and associated genera.</title>
        <authorList>
            <person name="Sun Z."/>
            <person name="Harris H.M."/>
            <person name="McCann A."/>
            <person name="Guo C."/>
            <person name="Argimon S."/>
            <person name="Zhang W."/>
            <person name="Yang X."/>
            <person name="Jeffery I.B."/>
            <person name="Cooney J.C."/>
            <person name="Kagawa T.F."/>
            <person name="Liu W."/>
            <person name="Song Y."/>
            <person name="Salvetti E."/>
            <person name="Wrobel A."/>
            <person name="Rasinkangas P."/>
            <person name="Parkhill J."/>
            <person name="Rea M.C."/>
            <person name="O'Sullivan O."/>
            <person name="Ritari J."/>
            <person name="Douillard F.P."/>
            <person name="Paul Ross R."/>
            <person name="Yang R."/>
            <person name="Briner A.E."/>
            <person name="Felis G.E."/>
            <person name="de Vos W.M."/>
            <person name="Barrangou R."/>
            <person name="Klaenhammer T.R."/>
            <person name="Caufield P.W."/>
            <person name="Cui Y."/>
            <person name="Zhang H."/>
            <person name="O'Toole P.W."/>
        </authorList>
    </citation>
    <scope>NUCLEOTIDE SEQUENCE [LARGE SCALE GENOMIC DNA]</scope>
    <source>
        <strain evidence="2 3">DSM 20190</strain>
    </source>
</reference>
<keyword evidence="1" id="KW-0472">Membrane</keyword>
<feature type="transmembrane region" description="Helical" evidence="1">
    <location>
        <begin position="304"/>
        <end position="328"/>
    </location>
</feature>
<feature type="transmembrane region" description="Helical" evidence="1">
    <location>
        <begin position="265"/>
        <end position="284"/>
    </location>
</feature>